<evidence type="ECO:0000256" key="2">
    <source>
        <dbReference type="ARBA" id="ARBA00022692"/>
    </source>
</evidence>
<comment type="subcellular location">
    <subcellularLocation>
        <location evidence="1">Membrane</location>
        <topology evidence="1">Multi-pass membrane protein</topology>
    </subcellularLocation>
</comment>
<accession>A0AAE5T1X5</accession>
<evidence type="ECO:0000256" key="4">
    <source>
        <dbReference type="ARBA" id="ARBA00023136"/>
    </source>
</evidence>
<dbReference type="AlphaFoldDB" id="A0AAE5T1X5"/>
<dbReference type="Pfam" id="PF09685">
    <property type="entry name" value="MamF_MmsF"/>
    <property type="match status" value="1"/>
</dbReference>
<feature type="transmembrane region" description="Helical" evidence="5">
    <location>
        <begin position="44"/>
        <end position="63"/>
    </location>
</feature>
<evidence type="ECO:0008006" key="8">
    <source>
        <dbReference type="Google" id="ProtNLM"/>
    </source>
</evidence>
<comment type="caution">
    <text evidence="6">The sequence shown here is derived from an EMBL/GenBank/DDBJ whole genome shotgun (WGS) entry which is preliminary data.</text>
</comment>
<protein>
    <recommendedName>
        <fullName evidence="8">DUF4870 domain-containing protein</fullName>
    </recommendedName>
</protein>
<keyword evidence="4 5" id="KW-0472">Membrane</keyword>
<dbReference type="EMBL" id="PZBZ01000029">
    <property type="protein sequence ID" value="PTG14146.1"/>
    <property type="molecule type" value="Genomic_DNA"/>
</dbReference>
<evidence type="ECO:0000256" key="1">
    <source>
        <dbReference type="ARBA" id="ARBA00004141"/>
    </source>
</evidence>
<name>A0AAE5T1X5_STACR</name>
<evidence type="ECO:0000313" key="7">
    <source>
        <dbReference type="Proteomes" id="UP000242704"/>
    </source>
</evidence>
<keyword evidence="3 5" id="KW-1133">Transmembrane helix</keyword>
<reference evidence="6 7" key="1">
    <citation type="journal article" date="2016" name="Front. Microbiol.">
        <title>Comprehensive Phylogenetic Analysis of Bovine Non-aureus Staphylococci Species Based on Whole-Genome Sequencing.</title>
        <authorList>
            <person name="Naushad S."/>
            <person name="Barkema H.W."/>
            <person name="Luby C."/>
            <person name="Condas L.A."/>
            <person name="Nobrega D.B."/>
            <person name="Carson D.A."/>
            <person name="De Buck J."/>
        </authorList>
    </citation>
    <scope>NUCLEOTIDE SEQUENCE [LARGE SCALE GENOMIC DNA]</scope>
    <source>
        <strain evidence="6 7">SNUC 505</strain>
    </source>
</reference>
<dbReference type="Proteomes" id="UP000242704">
    <property type="component" value="Unassembled WGS sequence"/>
</dbReference>
<sequence length="104" mass="11778">MSNSSDKLLASLCYFSVFFAPILFPVVVWILTKYPVTTHAKKSIIYHILPWISMTLAAIFFGLSQSTSNIPLYFTLGIILLVMAFLTYVYNLYCGVKVLITKEL</sequence>
<organism evidence="6 7">
    <name type="scientific">Staphylococcus chromogenes</name>
    <name type="common">Staphylococcus hyicus subsp. chromogenes</name>
    <dbReference type="NCBI Taxonomy" id="46126"/>
    <lineage>
        <taxon>Bacteria</taxon>
        <taxon>Bacillati</taxon>
        <taxon>Bacillota</taxon>
        <taxon>Bacilli</taxon>
        <taxon>Bacillales</taxon>
        <taxon>Staphylococcaceae</taxon>
        <taxon>Staphylococcus</taxon>
    </lineage>
</organism>
<evidence type="ECO:0000256" key="5">
    <source>
        <dbReference type="SAM" id="Phobius"/>
    </source>
</evidence>
<keyword evidence="2 5" id="KW-0812">Transmembrane</keyword>
<feature type="transmembrane region" description="Helical" evidence="5">
    <location>
        <begin position="70"/>
        <end position="90"/>
    </location>
</feature>
<dbReference type="InterPro" id="IPR019109">
    <property type="entry name" value="MamF_MmsF"/>
</dbReference>
<gene>
    <name evidence="6" type="ORF">BU653_06480</name>
</gene>
<evidence type="ECO:0000256" key="3">
    <source>
        <dbReference type="ARBA" id="ARBA00022989"/>
    </source>
</evidence>
<proteinExistence type="predicted"/>
<feature type="transmembrane region" description="Helical" evidence="5">
    <location>
        <begin position="12"/>
        <end position="32"/>
    </location>
</feature>
<evidence type="ECO:0000313" key="6">
    <source>
        <dbReference type="EMBL" id="PTG14146.1"/>
    </source>
</evidence>
<dbReference type="RefSeq" id="WP_107360647.1">
    <property type="nucleotide sequence ID" value="NZ_CP133247.1"/>
</dbReference>